<comment type="caution">
    <text evidence="3">The sequence shown here is derived from an EMBL/GenBank/DDBJ whole genome shotgun (WGS) entry which is preliminary data.</text>
</comment>
<accession>A0ABU5IE28</accession>
<dbReference type="InterPro" id="IPR005064">
    <property type="entry name" value="BUG"/>
</dbReference>
<dbReference type="SUPFAM" id="SSF53850">
    <property type="entry name" value="Periplasmic binding protein-like II"/>
    <property type="match status" value="1"/>
</dbReference>
<feature type="signal peptide" evidence="2">
    <location>
        <begin position="1"/>
        <end position="23"/>
    </location>
</feature>
<reference evidence="3 4" key="1">
    <citation type="submission" date="2023-11" db="EMBL/GenBank/DDBJ databases">
        <title>Draft genome of Azohydromonas lata strain H1 (DSM1123), a polyhydroxyalkanoate producer.</title>
        <authorList>
            <person name="Traversa D."/>
            <person name="D'Addabbo P."/>
            <person name="Pazzani C."/>
            <person name="Manzari C."/>
            <person name="Chiara M."/>
            <person name="Scrascia M."/>
        </authorList>
    </citation>
    <scope>NUCLEOTIDE SEQUENCE [LARGE SCALE GENOMIC DNA]</scope>
    <source>
        <strain evidence="3 4">H1</strain>
    </source>
</reference>
<name>A0ABU5IE28_9BURK</name>
<feature type="chain" id="PRO_5045686618" evidence="2">
    <location>
        <begin position="24"/>
        <end position="322"/>
    </location>
</feature>
<dbReference type="CDD" id="cd13578">
    <property type="entry name" value="PBP2_Bug27"/>
    <property type="match status" value="1"/>
</dbReference>
<proteinExistence type="inferred from homology"/>
<dbReference type="PANTHER" id="PTHR42928">
    <property type="entry name" value="TRICARBOXYLATE-BINDING PROTEIN"/>
    <property type="match status" value="1"/>
</dbReference>
<evidence type="ECO:0000256" key="2">
    <source>
        <dbReference type="SAM" id="SignalP"/>
    </source>
</evidence>
<protein>
    <submittedName>
        <fullName evidence="3">Tripartite tricarboxylate transporter substrate binding protein</fullName>
    </submittedName>
</protein>
<dbReference type="RefSeq" id="WP_322465239.1">
    <property type="nucleotide sequence ID" value="NZ_JAXOJX010000012.1"/>
</dbReference>
<keyword evidence="4" id="KW-1185">Reference proteome</keyword>
<comment type="similarity">
    <text evidence="1">Belongs to the UPF0065 (bug) family.</text>
</comment>
<evidence type="ECO:0000313" key="3">
    <source>
        <dbReference type="EMBL" id="MDZ5456801.1"/>
    </source>
</evidence>
<evidence type="ECO:0000313" key="4">
    <source>
        <dbReference type="Proteomes" id="UP001293718"/>
    </source>
</evidence>
<organism evidence="3 4">
    <name type="scientific">Azohydromonas lata</name>
    <dbReference type="NCBI Taxonomy" id="45677"/>
    <lineage>
        <taxon>Bacteria</taxon>
        <taxon>Pseudomonadati</taxon>
        <taxon>Pseudomonadota</taxon>
        <taxon>Betaproteobacteria</taxon>
        <taxon>Burkholderiales</taxon>
        <taxon>Sphaerotilaceae</taxon>
        <taxon>Azohydromonas</taxon>
    </lineage>
</organism>
<evidence type="ECO:0000256" key="1">
    <source>
        <dbReference type="ARBA" id="ARBA00006987"/>
    </source>
</evidence>
<dbReference type="PANTHER" id="PTHR42928:SF5">
    <property type="entry name" value="BLR1237 PROTEIN"/>
    <property type="match status" value="1"/>
</dbReference>
<dbReference type="EMBL" id="JAXOJX010000012">
    <property type="protein sequence ID" value="MDZ5456801.1"/>
    <property type="molecule type" value="Genomic_DNA"/>
</dbReference>
<dbReference type="Pfam" id="PF03401">
    <property type="entry name" value="TctC"/>
    <property type="match status" value="1"/>
</dbReference>
<sequence length="322" mass="33317">MPTSRTKALVAAGLMALASLAHAAFPDKPLRLIVPFPAGGAADAMARGMAQRLGAELGQQVIVDNRGGAGGATAAEAAARSPADGYTLFFGTMGTHAINPALYPKLRYDPVKDFAPISLTHITPRVLVVSPLLNVRSVADLVALARSKPRSLTYGSAGNGSSSHLAGALFESLAGVQMVHVPYKGSSPLLVDVLAGRIDMTFDSYVVYEEHIKAGKVVPLGVTSKSRLAVLPKVPTIAEAGLSGYDVSNWLGLFAPANTPQDVLSTVHAALGRAMADGNLRAQLAAQGIEPAFGTPAALAALIRTEIPKWAQIVRKSGATVD</sequence>
<keyword evidence="2" id="KW-0732">Signal</keyword>
<dbReference type="PIRSF" id="PIRSF017082">
    <property type="entry name" value="YflP"/>
    <property type="match status" value="1"/>
</dbReference>
<gene>
    <name evidence="3" type="ORF">SM757_09480</name>
</gene>
<dbReference type="Gene3D" id="3.40.190.150">
    <property type="entry name" value="Bordetella uptake gene, domain 1"/>
    <property type="match status" value="1"/>
</dbReference>
<dbReference type="InterPro" id="IPR042100">
    <property type="entry name" value="Bug_dom1"/>
</dbReference>
<dbReference type="Gene3D" id="3.40.190.10">
    <property type="entry name" value="Periplasmic binding protein-like II"/>
    <property type="match status" value="1"/>
</dbReference>
<dbReference type="Proteomes" id="UP001293718">
    <property type="component" value="Unassembled WGS sequence"/>
</dbReference>